<gene>
    <name evidence="1" type="ORF">SAMN05421748_10796</name>
</gene>
<keyword evidence="2" id="KW-1185">Reference proteome</keyword>
<sequence>MQQTPLDEIRRTPIDRIDHKQAASVVRRILRRSVF</sequence>
<organism evidence="1 2">
    <name type="scientific">Paractinoplanes atraurantiacus</name>
    <dbReference type="NCBI Taxonomy" id="1036182"/>
    <lineage>
        <taxon>Bacteria</taxon>
        <taxon>Bacillati</taxon>
        <taxon>Actinomycetota</taxon>
        <taxon>Actinomycetes</taxon>
        <taxon>Micromonosporales</taxon>
        <taxon>Micromonosporaceae</taxon>
        <taxon>Paractinoplanes</taxon>
    </lineage>
</organism>
<protein>
    <submittedName>
        <fullName evidence="1">Uncharacterized protein</fullName>
    </submittedName>
</protein>
<name>A0A285I9I1_9ACTN</name>
<dbReference type="Proteomes" id="UP000219612">
    <property type="component" value="Unassembled WGS sequence"/>
</dbReference>
<reference evidence="1 2" key="1">
    <citation type="submission" date="2017-09" db="EMBL/GenBank/DDBJ databases">
        <authorList>
            <person name="Ehlers B."/>
            <person name="Leendertz F.H."/>
        </authorList>
    </citation>
    <scope>NUCLEOTIDE SEQUENCE [LARGE SCALE GENOMIC DNA]</scope>
    <source>
        <strain evidence="1 2">CGMCC 4.6857</strain>
    </source>
</reference>
<dbReference type="AlphaFoldDB" id="A0A285I9I1"/>
<evidence type="ECO:0000313" key="2">
    <source>
        <dbReference type="Proteomes" id="UP000219612"/>
    </source>
</evidence>
<proteinExistence type="predicted"/>
<accession>A0A285I9I1</accession>
<dbReference type="EMBL" id="OBDY01000007">
    <property type="protein sequence ID" value="SNY44628.1"/>
    <property type="molecule type" value="Genomic_DNA"/>
</dbReference>
<evidence type="ECO:0000313" key="1">
    <source>
        <dbReference type="EMBL" id="SNY44628.1"/>
    </source>
</evidence>